<dbReference type="AlphaFoldDB" id="A0A9E7PLW1"/>
<dbReference type="GO" id="GO:0000027">
    <property type="term" value="P:ribosomal large subunit assembly"/>
    <property type="evidence" value="ECO:0007669"/>
    <property type="project" value="TreeGrafter"/>
</dbReference>
<dbReference type="Proteomes" id="UP001060368">
    <property type="component" value="Chromosome"/>
</dbReference>
<dbReference type="CDD" id="cd00432">
    <property type="entry name" value="Ribosomal_L18_L5e"/>
    <property type="match status" value="1"/>
</dbReference>
<gene>
    <name evidence="6" type="primary">rpl18</name>
    <name evidence="7" type="ORF">L6E24_10250</name>
</gene>
<protein>
    <recommendedName>
        <fullName evidence="6">Large ribosomal subunit protein uL18</fullName>
    </recommendedName>
</protein>
<dbReference type="KEGG" id="mend:L6E24_10250"/>
<evidence type="ECO:0000256" key="5">
    <source>
        <dbReference type="ARBA" id="ARBA00023274"/>
    </source>
</evidence>
<dbReference type="InterPro" id="IPR057267">
    <property type="entry name" value="Rbsml_uL18_arch"/>
</dbReference>
<evidence type="ECO:0000256" key="1">
    <source>
        <dbReference type="ARBA" id="ARBA00007116"/>
    </source>
</evidence>
<dbReference type="SUPFAM" id="SSF53137">
    <property type="entry name" value="Translational machinery components"/>
    <property type="match status" value="1"/>
</dbReference>
<dbReference type="PANTHER" id="PTHR23410:SF12">
    <property type="entry name" value="LARGE RIBOSOMAL SUBUNIT PROTEIN UL18"/>
    <property type="match status" value="1"/>
</dbReference>
<dbReference type="Pfam" id="PF17144">
    <property type="entry name" value="Ribosomal_L5e"/>
    <property type="match status" value="2"/>
</dbReference>
<comment type="similarity">
    <text evidence="1 6">Belongs to the universal ribosomal protein uL18 family.</text>
</comment>
<dbReference type="Gene3D" id="3.30.420.100">
    <property type="match status" value="1"/>
</dbReference>
<dbReference type="InterPro" id="IPR005485">
    <property type="entry name" value="Rbsml_uL18_euk_arch"/>
</dbReference>
<comment type="function">
    <text evidence="6">This is one of the proteins that bind and probably mediate the attachment of the 5S RNA into the large ribosomal subunit, where it forms part of the central protuberance.</text>
</comment>
<evidence type="ECO:0000256" key="6">
    <source>
        <dbReference type="HAMAP-Rule" id="MF_01337"/>
    </source>
</evidence>
<keyword evidence="2 6" id="KW-0699">rRNA-binding</keyword>
<dbReference type="GeneID" id="74308085"/>
<evidence type="ECO:0000313" key="7">
    <source>
        <dbReference type="EMBL" id="UUX91742.1"/>
    </source>
</evidence>
<dbReference type="HAMAP" id="MF_01337_A">
    <property type="entry name" value="Ribosomal_uL18_A"/>
    <property type="match status" value="1"/>
</dbReference>
<sequence>MATGPRYFVTFRRRREGKTDYYKRSKLVVSGKPRMVVRITNKQVICQLVEAGLEGDRTLVAAYSGELEKFGYKGYSGNTPAAYLTGMLFAVKAFNAGYEEAILDIGLHRAKHGAKVFAALKGAVAAGLNVPHGEEILPDDDRVKGVHIAAYQPEKAGDLAENVEAAEDAIMKELK</sequence>
<name>A0A9E7PLW1_9EURY</name>
<accession>A0A9E7PLW1</accession>
<dbReference type="RefSeq" id="WP_257741894.1">
    <property type="nucleotide sequence ID" value="NZ_CP096115.1"/>
</dbReference>
<evidence type="ECO:0000256" key="4">
    <source>
        <dbReference type="ARBA" id="ARBA00022980"/>
    </source>
</evidence>
<dbReference type="PRINTS" id="PR00058">
    <property type="entry name" value="RIBOSOMALL5"/>
</dbReference>
<keyword evidence="4 6" id="KW-0689">Ribosomal protein</keyword>
<evidence type="ECO:0000256" key="3">
    <source>
        <dbReference type="ARBA" id="ARBA00022884"/>
    </source>
</evidence>
<dbReference type="GO" id="GO:0022625">
    <property type="term" value="C:cytosolic large ribosomal subunit"/>
    <property type="evidence" value="ECO:0007669"/>
    <property type="project" value="TreeGrafter"/>
</dbReference>
<organism evidence="7 8">
    <name type="scientific">Methanoplanus endosymbiosus</name>
    <dbReference type="NCBI Taxonomy" id="33865"/>
    <lineage>
        <taxon>Archaea</taxon>
        <taxon>Methanobacteriati</taxon>
        <taxon>Methanobacteriota</taxon>
        <taxon>Stenosarchaea group</taxon>
        <taxon>Methanomicrobia</taxon>
        <taxon>Methanomicrobiales</taxon>
        <taxon>Methanomicrobiaceae</taxon>
        <taxon>Methanoplanus</taxon>
    </lineage>
</organism>
<dbReference type="GO" id="GO:0006412">
    <property type="term" value="P:translation"/>
    <property type="evidence" value="ECO:0007669"/>
    <property type="project" value="UniProtKB-UniRule"/>
</dbReference>
<dbReference type="NCBIfam" id="NF006342">
    <property type="entry name" value="PRK08569.1"/>
    <property type="match status" value="1"/>
</dbReference>
<dbReference type="PANTHER" id="PTHR23410">
    <property type="entry name" value="RIBOSOMAL PROTEIN L5-RELATED"/>
    <property type="match status" value="1"/>
</dbReference>
<proteinExistence type="inferred from homology"/>
<comment type="subunit">
    <text evidence="6">Part of the 50S ribosomal subunit. Contacts the 5S and 23S rRNAs.</text>
</comment>
<dbReference type="InterPro" id="IPR057268">
    <property type="entry name" value="Ribosomal_L18"/>
</dbReference>
<keyword evidence="5 6" id="KW-0687">Ribonucleoprotein</keyword>
<reference evidence="7" key="1">
    <citation type="submission" date="2022-04" db="EMBL/GenBank/DDBJ databases">
        <title>Complete genome of Methanoplanus endosymbiosus DSM 3599.</title>
        <authorList>
            <person name="Chen S.-C."/>
            <person name="You Y.-T."/>
            <person name="Zhou Y.-Z."/>
            <person name="Lai M.-C."/>
        </authorList>
    </citation>
    <scope>NUCLEOTIDE SEQUENCE</scope>
    <source>
        <strain evidence="7">DSM 3599</strain>
    </source>
</reference>
<keyword evidence="3 6" id="KW-0694">RNA-binding</keyword>
<dbReference type="GO" id="GO:0003735">
    <property type="term" value="F:structural constituent of ribosome"/>
    <property type="evidence" value="ECO:0007669"/>
    <property type="project" value="InterPro"/>
</dbReference>
<evidence type="ECO:0000256" key="2">
    <source>
        <dbReference type="ARBA" id="ARBA00022730"/>
    </source>
</evidence>
<dbReference type="EMBL" id="CP096115">
    <property type="protein sequence ID" value="UUX91742.1"/>
    <property type="molecule type" value="Genomic_DNA"/>
</dbReference>
<keyword evidence="8" id="KW-1185">Reference proteome</keyword>
<dbReference type="GO" id="GO:0008097">
    <property type="term" value="F:5S rRNA binding"/>
    <property type="evidence" value="ECO:0007669"/>
    <property type="project" value="InterPro"/>
</dbReference>
<evidence type="ECO:0000313" key="8">
    <source>
        <dbReference type="Proteomes" id="UP001060368"/>
    </source>
</evidence>